<feature type="domain" description="PurM-like C-terminal" evidence="3">
    <location>
        <begin position="156"/>
        <end position="304"/>
    </location>
</feature>
<name>A0A3E3IB42_9FIRM</name>
<comment type="caution">
    <text evidence="4">The sequence shown here is derived from an EMBL/GenBank/DDBJ whole genome shotgun (WGS) entry which is preliminary data.</text>
</comment>
<dbReference type="PANTHER" id="PTHR30303">
    <property type="entry name" value="HYDROGENASE ISOENZYMES FORMATION PROTEIN HYPE"/>
    <property type="match status" value="1"/>
</dbReference>
<evidence type="ECO:0000256" key="1">
    <source>
        <dbReference type="ARBA" id="ARBA00006243"/>
    </source>
</evidence>
<protein>
    <submittedName>
        <fullName evidence="4">Hydrogenase expression/formation protein HypE</fullName>
    </submittedName>
</protein>
<dbReference type="InterPro" id="IPR036676">
    <property type="entry name" value="PurM-like_C_sf"/>
</dbReference>
<dbReference type="InterPro" id="IPR010918">
    <property type="entry name" value="PurM-like_C_dom"/>
</dbReference>
<accession>A0A3E3IB42</accession>
<evidence type="ECO:0000313" key="5">
    <source>
        <dbReference type="Proteomes" id="UP000260812"/>
    </source>
</evidence>
<evidence type="ECO:0000259" key="2">
    <source>
        <dbReference type="Pfam" id="PF00586"/>
    </source>
</evidence>
<dbReference type="AlphaFoldDB" id="A0A3E3IB42"/>
<organism evidence="4 5">
    <name type="scientific">Eisenbergiella massiliensis</name>
    <dbReference type="NCBI Taxonomy" id="1720294"/>
    <lineage>
        <taxon>Bacteria</taxon>
        <taxon>Bacillati</taxon>
        <taxon>Bacillota</taxon>
        <taxon>Clostridia</taxon>
        <taxon>Lachnospirales</taxon>
        <taxon>Lachnospiraceae</taxon>
        <taxon>Eisenbergiella</taxon>
    </lineage>
</organism>
<proteinExistence type="inferred from homology"/>
<dbReference type="CDD" id="cd02197">
    <property type="entry name" value="HypE"/>
    <property type="match status" value="1"/>
</dbReference>
<feature type="domain" description="PurM-like N-terminal" evidence="2">
    <location>
        <begin position="35"/>
        <end position="144"/>
    </location>
</feature>
<dbReference type="Gene3D" id="3.30.1330.10">
    <property type="entry name" value="PurM-like, N-terminal domain"/>
    <property type="match status" value="1"/>
</dbReference>
<dbReference type="EMBL" id="QVLV01000002">
    <property type="protein sequence ID" value="RGE64260.1"/>
    <property type="molecule type" value="Genomic_DNA"/>
</dbReference>
<keyword evidence="5" id="KW-1185">Reference proteome</keyword>
<dbReference type="InterPro" id="IPR011854">
    <property type="entry name" value="HypE"/>
</dbReference>
<dbReference type="GO" id="GO:0051604">
    <property type="term" value="P:protein maturation"/>
    <property type="evidence" value="ECO:0007669"/>
    <property type="project" value="TreeGrafter"/>
</dbReference>
<dbReference type="InterPro" id="IPR016188">
    <property type="entry name" value="PurM-like_N"/>
</dbReference>
<evidence type="ECO:0000259" key="3">
    <source>
        <dbReference type="Pfam" id="PF02769"/>
    </source>
</evidence>
<dbReference type="RefSeq" id="WP_117543810.1">
    <property type="nucleotide sequence ID" value="NZ_JBKUNB010000011.1"/>
</dbReference>
<dbReference type="InterPro" id="IPR036921">
    <property type="entry name" value="PurM-like_N_sf"/>
</dbReference>
<dbReference type="Pfam" id="PF00586">
    <property type="entry name" value="AIRS"/>
    <property type="match status" value="1"/>
</dbReference>
<dbReference type="SUPFAM" id="SSF55326">
    <property type="entry name" value="PurM N-terminal domain-like"/>
    <property type="match status" value="1"/>
</dbReference>
<dbReference type="Pfam" id="PF02769">
    <property type="entry name" value="AIRS_C"/>
    <property type="match status" value="1"/>
</dbReference>
<gene>
    <name evidence="4" type="primary">hypE</name>
    <name evidence="4" type="ORF">DXC51_04120</name>
</gene>
<reference evidence="4" key="1">
    <citation type="submission" date="2018-08" db="EMBL/GenBank/DDBJ databases">
        <title>A genome reference for cultivated species of the human gut microbiota.</title>
        <authorList>
            <person name="Zou Y."/>
            <person name="Xue W."/>
            <person name="Luo G."/>
        </authorList>
    </citation>
    <scope>NUCLEOTIDE SEQUENCE [LARGE SCALE GENOMIC DNA]</scope>
    <source>
        <strain evidence="4">TF05-5AC</strain>
    </source>
</reference>
<dbReference type="PIRSF" id="PIRSF005644">
    <property type="entry name" value="Hdrgns_mtr_HypE"/>
    <property type="match status" value="1"/>
</dbReference>
<evidence type="ECO:0000313" key="4">
    <source>
        <dbReference type="EMBL" id="RGE64260.1"/>
    </source>
</evidence>
<dbReference type="SUPFAM" id="SSF56042">
    <property type="entry name" value="PurM C-terminal domain-like"/>
    <property type="match status" value="1"/>
</dbReference>
<dbReference type="GeneID" id="97986093"/>
<dbReference type="NCBIfam" id="TIGR02124">
    <property type="entry name" value="hypE"/>
    <property type="match status" value="1"/>
</dbReference>
<dbReference type="Proteomes" id="UP000260812">
    <property type="component" value="Unassembled WGS sequence"/>
</dbReference>
<sequence>MKITMAHGSGGRATSQLIADIFARNFNNEVLSRMEDSAVVPGSGRIAVTTDSFVVNPIFFPGGDIGKLSVCGTVNDLLMSGAQPKYLTCGFIIEEGAQSGELERIAASMAQTASEAGVTIVAGDTKVIEGNGGVYINTAGVGFVPEGVNISASLCQEGDAVLVSGYLGEHHAAILSARMGIENQILSDCAPLGEMVQSMQEAGVRIKAMRDVTRGGLATVLHEFAVSSDCCVELEENRLPVSAPVKGFCGLLGLDPLYMGNEGKMTAVVAGEDAPLALECMKKSRYGENAAIIGHISQKEKGKILLTTPIGGTRILSELIGEGLPRIC</sequence>
<dbReference type="Gene3D" id="3.90.650.10">
    <property type="entry name" value="PurM-like C-terminal domain"/>
    <property type="match status" value="1"/>
</dbReference>
<dbReference type="PANTHER" id="PTHR30303:SF0">
    <property type="entry name" value="CARBAMOYL DEHYDRATASE HYPE"/>
    <property type="match status" value="1"/>
</dbReference>
<comment type="similarity">
    <text evidence="1">Belongs to the HypE family.</text>
</comment>